<dbReference type="Proteomes" id="UP000054279">
    <property type="component" value="Unassembled WGS sequence"/>
</dbReference>
<reference evidence="1 3" key="1">
    <citation type="submission" date="2014-06" db="EMBL/GenBank/DDBJ databases">
        <title>Evolutionary Origins and Diversification of the Mycorrhizal Mutualists.</title>
        <authorList>
            <consortium name="DOE Joint Genome Institute"/>
            <consortium name="Mycorrhizal Genomics Consortium"/>
            <person name="Kohler A."/>
            <person name="Kuo A."/>
            <person name="Nagy L.G."/>
            <person name="Floudas D."/>
            <person name="Copeland A."/>
            <person name="Barry K.W."/>
            <person name="Cichocki N."/>
            <person name="Veneault-Fourrey C."/>
            <person name="LaButti K."/>
            <person name="Lindquist E.A."/>
            <person name="Lipzen A."/>
            <person name="Lundell T."/>
            <person name="Morin E."/>
            <person name="Murat C."/>
            <person name="Riley R."/>
            <person name="Ohm R."/>
            <person name="Sun H."/>
            <person name="Tunlid A."/>
            <person name="Henrissat B."/>
            <person name="Grigoriev I.V."/>
            <person name="Hibbett D.S."/>
            <person name="Martin F."/>
        </authorList>
    </citation>
    <scope>NUCLEOTIDE SEQUENCE [LARGE SCALE GENOMIC DNA]</scope>
    <source>
        <strain evidence="1 3">SS14</strain>
    </source>
</reference>
<evidence type="ECO:0000313" key="1">
    <source>
        <dbReference type="EMBL" id="KIJ35800.1"/>
    </source>
</evidence>
<evidence type="ECO:0000313" key="3">
    <source>
        <dbReference type="Proteomes" id="UP000054279"/>
    </source>
</evidence>
<sequence>MGGLDELPIPSGKAKNGCLLIYLRSNDMHGPRGFQGFGSVKGNFYVFHLASYRLSPIDVGALEKLARIKGVPQPTPTTKWRGVHVFPSCVIGGHSFPVQTIQAVPWDTDTDSTDEKIKKAVVFEGLIM</sequence>
<gene>
    <name evidence="2" type="ORF">M422DRAFT_48772</name>
    <name evidence="1" type="ORF">M422DRAFT_51398</name>
</gene>
<evidence type="ECO:0000313" key="2">
    <source>
        <dbReference type="EMBL" id="KIJ41312.1"/>
    </source>
</evidence>
<dbReference type="EMBL" id="KN837138">
    <property type="protein sequence ID" value="KIJ41312.1"/>
    <property type="molecule type" value="Genomic_DNA"/>
</dbReference>
<name>A0A0C9VDZ6_SPHS4</name>
<dbReference type="AlphaFoldDB" id="A0A0C9VDZ6"/>
<protein>
    <submittedName>
        <fullName evidence="1">Uncharacterized protein</fullName>
    </submittedName>
</protein>
<dbReference type="EMBL" id="KN837185">
    <property type="protein sequence ID" value="KIJ35800.1"/>
    <property type="molecule type" value="Genomic_DNA"/>
</dbReference>
<organism evidence="1 3">
    <name type="scientific">Sphaerobolus stellatus (strain SS14)</name>
    <dbReference type="NCBI Taxonomy" id="990650"/>
    <lineage>
        <taxon>Eukaryota</taxon>
        <taxon>Fungi</taxon>
        <taxon>Dikarya</taxon>
        <taxon>Basidiomycota</taxon>
        <taxon>Agaricomycotina</taxon>
        <taxon>Agaricomycetes</taxon>
        <taxon>Phallomycetidae</taxon>
        <taxon>Geastrales</taxon>
        <taxon>Sphaerobolaceae</taxon>
        <taxon>Sphaerobolus</taxon>
    </lineage>
</organism>
<proteinExistence type="predicted"/>
<accession>A0A0C9VDZ6</accession>
<keyword evidence="3" id="KW-1185">Reference proteome</keyword>
<dbReference type="HOGENOM" id="CLU_1960951_0_0_1"/>